<evidence type="ECO:0000313" key="1">
    <source>
        <dbReference type="EMBL" id="ADL54943.1"/>
    </source>
</evidence>
<dbReference type="AlphaFoldDB" id="D9SEG7"/>
<name>D9SEG7_GALCS</name>
<organism evidence="1 2">
    <name type="scientific">Gallionella capsiferriformans (strain ES-2)</name>
    <name type="common">Gallionella ferruginea capsiferriformans (strain ES-2)</name>
    <dbReference type="NCBI Taxonomy" id="395494"/>
    <lineage>
        <taxon>Bacteria</taxon>
        <taxon>Pseudomonadati</taxon>
        <taxon>Pseudomonadota</taxon>
        <taxon>Betaproteobacteria</taxon>
        <taxon>Nitrosomonadales</taxon>
        <taxon>Gallionellaceae</taxon>
        <taxon>Gallionella</taxon>
    </lineage>
</organism>
<dbReference type="KEGG" id="gca:Galf_0911"/>
<gene>
    <name evidence="1" type="ordered locus">Galf_0911</name>
</gene>
<dbReference type="HOGENOM" id="CLU_2206241_0_0_4"/>
<proteinExistence type="predicted"/>
<dbReference type="EMBL" id="CP002159">
    <property type="protein sequence ID" value="ADL54943.1"/>
    <property type="molecule type" value="Genomic_DNA"/>
</dbReference>
<keyword evidence="2" id="KW-1185">Reference proteome</keyword>
<dbReference type="RefSeq" id="WP_013292884.1">
    <property type="nucleotide sequence ID" value="NC_014394.1"/>
</dbReference>
<reference evidence="1 2" key="1">
    <citation type="submission" date="2010-08" db="EMBL/GenBank/DDBJ databases">
        <title>Complete sequence of Gallionella capsiferriformans ES-2.</title>
        <authorList>
            <consortium name="US DOE Joint Genome Institute"/>
            <person name="Lucas S."/>
            <person name="Copeland A."/>
            <person name="Lapidus A."/>
            <person name="Cheng J.-F."/>
            <person name="Bruce D."/>
            <person name="Goodwin L."/>
            <person name="Pitluck S."/>
            <person name="Chertkov O."/>
            <person name="Davenport K.W."/>
            <person name="Detter J.C."/>
            <person name="Han C."/>
            <person name="Tapia R."/>
            <person name="Land M."/>
            <person name="Hauser L."/>
            <person name="Chang Y.-J."/>
            <person name="Jeffries C."/>
            <person name="Kyrpides N."/>
            <person name="Ivanova N."/>
            <person name="Mikhailova N."/>
            <person name="Shelobolina E.S."/>
            <person name="Picardal F."/>
            <person name="Roden E."/>
            <person name="Emerson D."/>
            <person name="Woyke T."/>
        </authorList>
    </citation>
    <scope>NUCLEOTIDE SEQUENCE [LARGE SCALE GENOMIC DNA]</scope>
    <source>
        <strain evidence="1 2">ES-2</strain>
    </source>
</reference>
<dbReference type="Proteomes" id="UP000001235">
    <property type="component" value="Chromosome"/>
</dbReference>
<sequence length="107" mass="11499">MQEAFGAAGLPDMRITVNYFEGHSELQADLSALPLRARAERLRMLASMGLSVLGGKMVHVDVARVIPVVEGGRAAPAVKTSLEPVPEQPETERPATQTIVKSVFGQF</sequence>
<protein>
    <submittedName>
        <fullName evidence="1">Uncharacterized protein</fullName>
    </submittedName>
</protein>
<accession>D9SEG7</accession>
<dbReference type="STRING" id="395494.Galf_0911"/>
<evidence type="ECO:0000313" key="2">
    <source>
        <dbReference type="Proteomes" id="UP000001235"/>
    </source>
</evidence>